<evidence type="ECO:0000313" key="3">
    <source>
        <dbReference type="EMBL" id="KEQ76948.1"/>
    </source>
</evidence>
<dbReference type="PANTHER" id="PTHR45648:SF85">
    <property type="entry name" value="A, PUTATIVE (AFU_ORTHOLOGUE AFUA_2G10760)-RELATED"/>
    <property type="match status" value="1"/>
</dbReference>
<organism evidence="3 4">
    <name type="scientific">Aureobasidium namibiae CBS 147.97</name>
    <dbReference type="NCBI Taxonomy" id="1043004"/>
    <lineage>
        <taxon>Eukaryota</taxon>
        <taxon>Fungi</taxon>
        <taxon>Dikarya</taxon>
        <taxon>Ascomycota</taxon>
        <taxon>Pezizomycotina</taxon>
        <taxon>Dothideomycetes</taxon>
        <taxon>Dothideomycetidae</taxon>
        <taxon>Dothideales</taxon>
        <taxon>Saccotheciaceae</taxon>
        <taxon>Aureobasidium</taxon>
    </lineage>
</organism>
<dbReference type="InterPro" id="IPR036514">
    <property type="entry name" value="SGNH_hydro_sf"/>
</dbReference>
<dbReference type="AlphaFoldDB" id="A0A074WUT8"/>
<evidence type="ECO:0008006" key="5">
    <source>
        <dbReference type="Google" id="ProtNLM"/>
    </source>
</evidence>
<dbReference type="Proteomes" id="UP000027730">
    <property type="component" value="Unassembled WGS sequence"/>
</dbReference>
<name>A0A074WUT8_9PEZI</name>
<dbReference type="HOGENOM" id="CLU_015101_4_2_1"/>
<dbReference type="PANTHER" id="PTHR45648">
    <property type="entry name" value="GDSL LIPASE/ACYLHYDROLASE FAMILY PROTEIN (AFU_ORTHOLOGUE AFUA_4G14700)"/>
    <property type="match status" value="1"/>
</dbReference>
<dbReference type="EMBL" id="KL584703">
    <property type="protein sequence ID" value="KEQ76948.1"/>
    <property type="molecule type" value="Genomic_DNA"/>
</dbReference>
<dbReference type="GO" id="GO:0016788">
    <property type="term" value="F:hydrolase activity, acting on ester bonds"/>
    <property type="evidence" value="ECO:0007669"/>
    <property type="project" value="InterPro"/>
</dbReference>
<dbReference type="InterPro" id="IPR051058">
    <property type="entry name" value="GDSL_Est/Lipase"/>
</dbReference>
<evidence type="ECO:0000256" key="2">
    <source>
        <dbReference type="SAM" id="SignalP"/>
    </source>
</evidence>
<dbReference type="CDD" id="cd01846">
    <property type="entry name" value="fatty_acyltransferase_like"/>
    <property type="match status" value="1"/>
</dbReference>
<gene>
    <name evidence="3" type="ORF">M436DRAFT_38932</name>
</gene>
<dbReference type="Gene3D" id="3.40.50.1110">
    <property type="entry name" value="SGNH hydrolase"/>
    <property type="match status" value="1"/>
</dbReference>
<dbReference type="RefSeq" id="XP_013430903.1">
    <property type="nucleotide sequence ID" value="XM_013575449.1"/>
</dbReference>
<keyword evidence="1" id="KW-0378">Hydrolase</keyword>
<proteinExistence type="predicted"/>
<evidence type="ECO:0000256" key="1">
    <source>
        <dbReference type="ARBA" id="ARBA00022801"/>
    </source>
</evidence>
<dbReference type="OrthoDB" id="1600564at2759"/>
<feature type="signal peptide" evidence="2">
    <location>
        <begin position="1"/>
        <end position="22"/>
    </location>
</feature>
<dbReference type="SUPFAM" id="SSF52266">
    <property type="entry name" value="SGNH hydrolase"/>
    <property type="match status" value="1"/>
</dbReference>
<dbReference type="InterPro" id="IPR001087">
    <property type="entry name" value="GDSL"/>
</dbReference>
<keyword evidence="2" id="KW-0732">Signal</keyword>
<dbReference type="GeneID" id="25409107"/>
<feature type="chain" id="PRO_5001703182" description="Carbohydrate esterase family 16 protein" evidence="2">
    <location>
        <begin position="23"/>
        <end position="328"/>
    </location>
</feature>
<dbReference type="STRING" id="1043004.A0A074WUT8"/>
<protein>
    <recommendedName>
        <fullName evidence="5">Carbohydrate esterase family 16 protein</fullName>
    </recommendedName>
</protein>
<accession>A0A074WUT8</accession>
<dbReference type="Pfam" id="PF00657">
    <property type="entry name" value="Lipase_GDSL"/>
    <property type="match status" value="1"/>
</dbReference>
<sequence length="328" mass="35722">MIWTSAHSLAAVALGLSNLVNGLPSSQSKKTHYPGWAGIKHIFAFGDSYTTTGFNISLTQPGPGNPLGNPTYPGYTSSNGPNWVDYLTTTYNKSFIETVNLAYGGATVDSALVAPYLPTVLSVKQQVQNEYLPTYASHSSPVPWTSDDTLFTIFIGINDIGNSYASQNATLIPTIFNELSGLVDRLYTSGARNFLFLNVPPVDQSPLTRSAGSSAQSLEASAIADWNNRLASLSTSLLKNHKDATSYVFDTHKVFSRVIDEHPCAYPQTCPYKNTTEFCTEYQNGTPSPTSFDPACGIPVDEYLWLNSLHPTFRMHEAIAAQIVKLIK</sequence>
<keyword evidence="4" id="KW-1185">Reference proteome</keyword>
<reference evidence="3 4" key="1">
    <citation type="journal article" date="2014" name="BMC Genomics">
        <title>Genome sequencing of four Aureobasidium pullulans varieties: biotechnological potential, stress tolerance, and description of new species.</title>
        <authorList>
            <person name="Gostin Ar C."/>
            <person name="Ohm R.A."/>
            <person name="Kogej T."/>
            <person name="Sonjak S."/>
            <person name="Turk M."/>
            <person name="Zajc J."/>
            <person name="Zalar P."/>
            <person name="Grube M."/>
            <person name="Sun H."/>
            <person name="Han J."/>
            <person name="Sharma A."/>
            <person name="Chiniquy J."/>
            <person name="Ngan C.Y."/>
            <person name="Lipzen A."/>
            <person name="Barry K."/>
            <person name="Grigoriev I.V."/>
            <person name="Gunde-Cimerman N."/>
        </authorList>
    </citation>
    <scope>NUCLEOTIDE SEQUENCE [LARGE SCALE GENOMIC DNA]</scope>
    <source>
        <strain evidence="3 4">CBS 147.97</strain>
    </source>
</reference>
<evidence type="ECO:0000313" key="4">
    <source>
        <dbReference type="Proteomes" id="UP000027730"/>
    </source>
</evidence>